<proteinExistence type="predicted"/>
<evidence type="ECO:0000313" key="1">
    <source>
        <dbReference type="EMBL" id="RVW61680.1"/>
    </source>
</evidence>
<organism evidence="2 3">
    <name type="scientific">Vitis vinifera</name>
    <name type="common">Grape</name>
    <dbReference type="NCBI Taxonomy" id="29760"/>
    <lineage>
        <taxon>Eukaryota</taxon>
        <taxon>Viridiplantae</taxon>
        <taxon>Streptophyta</taxon>
        <taxon>Embryophyta</taxon>
        <taxon>Tracheophyta</taxon>
        <taxon>Spermatophyta</taxon>
        <taxon>Magnoliopsida</taxon>
        <taxon>eudicotyledons</taxon>
        <taxon>Gunneridae</taxon>
        <taxon>Pentapetalae</taxon>
        <taxon>rosids</taxon>
        <taxon>Vitales</taxon>
        <taxon>Vitaceae</taxon>
        <taxon>Viteae</taxon>
        <taxon>Vitis</taxon>
    </lineage>
</organism>
<dbReference type="Gene3D" id="3.90.640.10">
    <property type="entry name" value="Actin, Chain A, domain 4"/>
    <property type="match status" value="1"/>
</dbReference>
<reference evidence="2 3" key="1">
    <citation type="journal article" date="2018" name="PLoS Genet.">
        <title>Population sequencing reveals clonal diversity and ancestral inbreeding in the grapevine cultivar Chardonnay.</title>
        <authorList>
            <person name="Roach M.J."/>
            <person name="Johnson D.L."/>
            <person name="Bohlmann J."/>
            <person name="van Vuuren H.J."/>
            <person name="Jones S.J."/>
            <person name="Pretorius I.S."/>
            <person name="Schmidt S.A."/>
            <person name="Borneman A.R."/>
        </authorList>
    </citation>
    <scope>NUCLEOTIDE SEQUENCE [LARGE SCALE GENOMIC DNA]</scope>
    <source>
        <strain evidence="3">cv. Chardonnay</strain>
        <strain evidence="2">I10V1</strain>
        <tissue evidence="2">Leaf</tissue>
    </source>
</reference>
<dbReference type="AlphaFoldDB" id="A0A438GK95"/>
<accession>A0A438GK95</accession>
<dbReference type="InterPro" id="IPR043129">
    <property type="entry name" value="ATPase_NBD"/>
</dbReference>
<dbReference type="PANTHER" id="PTHR11937">
    <property type="entry name" value="ACTIN"/>
    <property type="match status" value="1"/>
</dbReference>
<dbReference type="InterPro" id="IPR004000">
    <property type="entry name" value="Actin"/>
</dbReference>
<comment type="caution">
    <text evidence="2">The sequence shown here is derived from an EMBL/GenBank/DDBJ whole genome shotgun (WGS) entry which is preliminary data.</text>
</comment>
<dbReference type="EMBL" id="QGNW01000816">
    <property type="protein sequence ID" value="RVW61680.1"/>
    <property type="molecule type" value="Genomic_DNA"/>
</dbReference>
<evidence type="ECO:0000313" key="3">
    <source>
        <dbReference type="Proteomes" id="UP000288805"/>
    </source>
</evidence>
<name>A0A438GK95_VITVI</name>
<evidence type="ECO:0000313" key="2">
    <source>
        <dbReference type="EMBL" id="RVW72639.1"/>
    </source>
</evidence>
<protein>
    <submittedName>
        <fullName evidence="2">Actin-related protein 3</fullName>
    </submittedName>
</protein>
<dbReference type="SUPFAM" id="SSF53067">
    <property type="entry name" value="Actin-like ATPase domain"/>
    <property type="match status" value="1"/>
</dbReference>
<gene>
    <name evidence="2" type="primary">ARP3_3</name>
    <name evidence="1" type="synonym">ARP3_2</name>
    <name evidence="2" type="ORF">CK203_050634</name>
    <name evidence="1" type="ORF">CK203_065826</name>
</gene>
<dbReference type="EMBL" id="QGNW01000410">
    <property type="protein sequence ID" value="RVW72639.1"/>
    <property type="molecule type" value="Genomic_DNA"/>
</dbReference>
<dbReference type="Pfam" id="PF00022">
    <property type="entry name" value="Actin"/>
    <property type="match status" value="1"/>
</dbReference>
<sequence>MTGVVVDVGDGATHVVPVADGYVIGSSIKSIPIAGKDVTLFVQQLMRL</sequence>
<dbReference type="Proteomes" id="UP000288805">
    <property type="component" value="Unassembled WGS sequence"/>
</dbReference>
<dbReference type="Gene3D" id="3.30.420.40">
    <property type="match status" value="1"/>
</dbReference>